<dbReference type="Pfam" id="PF09992">
    <property type="entry name" value="NAGPA"/>
    <property type="match status" value="1"/>
</dbReference>
<reference evidence="3 4" key="1">
    <citation type="submission" date="2018-10" db="EMBL/GenBank/DDBJ databases">
        <title>Genome Sequence of Cohnella sp.</title>
        <authorList>
            <person name="Srinivasan S."/>
            <person name="Kim M.K."/>
        </authorList>
    </citation>
    <scope>NUCLEOTIDE SEQUENCE [LARGE SCALE GENOMIC DNA]</scope>
    <source>
        <strain evidence="3 4">18JY8-7</strain>
    </source>
</reference>
<gene>
    <name evidence="3" type="ORF">EAV92_07615</name>
</gene>
<evidence type="ECO:0000313" key="3">
    <source>
        <dbReference type="EMBL" id="AYQ72447.1"/>
    </source>
</evidence>
<dbReference type="KEGG" id="coh:EAV92_07615"/>
<feature type="transmembrane region" description="Helical" evidence="1">
    <location>
        <begin position="12"/>
        <end position="34"/>
    </location>
</feature>
<keyword evidence="4" id="KW-1185">Reference proteome</keyword>
<dbReference type="EMBL" id="CP033433">
    <property type="protein sequence ID" value="AYQ72447.1"/>
    <property type="molecule type" value="Genomic_DNA"/>
</dbReference>
<accession>A0A3G3JX60</accession>
<dbReference type="InterPro" id="IPR018711">
    <property type="entry name" value="NAGPA"/>
</dbReference>
<keyword evidence="1" id="KW-0472">Membrane</keyword>
<keyword evidence="3" id="KW-0378">Hydrolase</keyword>
<protein>
    <submittedName>
        <fullName evidence="3">Phosphodiester glycosidase family protein</fullName>
    </submittedName>
</protein>
<organism evidence="3 4">
    <name type="scientific">Cohnella candidum</name>
    <dbReference type="NCBI Taxonomy" id="2674991"/>
    <lineage>
        <taxon>Bacteria</taxon>
        <taxon>Bacillati</taxon>
        <taxon>Bacillota</taxon>
        <taxon>Bacilli</taxon>
        <taxon>Bacillales</taxon>
        <taxon>Paenibacillaceae</taxon>
        <taxon>Cohnella</taxon>
    </lineage>
</organism>
<keyword evidence="3" id="KW-0326">Glycosidase</keyword>
<dbReference type="PANTHER" id="PTHR40446:SF2">
    <property type="entry name" value="N-ACETYLGLUCOSAMINE-1-PHOSPHODIESTER ALPHA-N-ACETYLGLUCOSAMINIDASE"/>
    <property type="match status" value="1"/>
</dbReference>
<keyword evidence="1" id="KW-0812">Transmembrane</keyword>
<name>A0A3G3JX60_9BACL</name>
<evidence type="ECO:0000259" key="2">
    <source>
        <dbReference type="Pfam" id="PF09992"/>
    </source>
</evidence>
<dbReference type="AlphaFoldDB" id="A0A3G3JX60"/>
<keyword evidence="1" id="KW-1133">Transmembrane helix</keyword>
<dbReference type="PANTHER" id="PTHR40446">
    <property type="entry name" value="N-ACETYLGLUCOSAMINE-1-PHOSPHODIESTER ALPHA-N-ACETYLGLUCOSAMINIDASE"/>
    <property type="match status" value="1"/>
</dbReference>
<sequence length="353" mass="38826">MIILRRRSRRKNNFLLFLYAALLVILGGTGWFYFTPSGSNLRYMLADTLITTQHRYLAKYLIGQDGLDSRVADYNKEFDAMAQVKDNRPVRLSTHSSNSVDIEQISGSKFKGYIMYVHDPKMIRLVVTNTVGSGEKVLSMVQRTGAIAGVNGGAFDDPNWEGNGFKPAGIVMSGGQILYRDVDMDTPVNVVGVDRNGMMVSGKYKPADLLSMGVQEAVTFQPRFIVNGKGLVKNEADGWGIAPRTCMAQKKDGTIMFIVIDGRQPGYSLGATLYDVQKILLEKGAVIAANLDGGASTVLVKDNNIIDKPAVKNGGRYLPTAFLVFDHPEQVVVKNIWQGIDMSHFDSSNKIRS</sequence>
<dbReference type="Proteomes" id="UP000269097">
    <property type="component" value="Chromosome"/>
</dbReference>
<proteinExistence type="predicted"/>
<evidence type="ECO:0000313" key="4">
    <source>
        <dbReference type="Proteomes" id="UP000269097"/>
    </source>
</evidence>
<feature type="domain" description="Phosphodiester glycosidase" evidence="2">
    <location>
        <begin position="145"/>
        <end position="325"/>
    </location>
</feature>
<evidence type="ECO:0000256" key="1">
    <source>
        <dbReference type="SAM" id="Phobius"/>
    </source>
</evidence>
<dbReference type="GO" id="GO:0016798">
    <property type="term" value="F:hydrolase activity, acting on glycosyl bonds"/>
    <property type="evidence" value="ECO:0007669"/>
    <property type="project" value="UniProtKB-KW"/>
</dbReference>